<organism evidence="1 2">
    <name type="scientific">Athelia psychrophila</name>
    <dbReference type="NCBI Taxonomy" id="1759441"/>
    <lineage>
        <taxon>Eukaryota</taxon>
        <taxon>Fungi</taxon>
        <taxon>Dikarya</taxon>
        <taxon>Basidiomycota</taxon>
        <taxon>Agaricomycotina</taxon>
        <taxon>Agaricomycetes</taxon>
        <taxon>Agaricomycetidae</taxon>
        <taxon>Atheliales</taxon>
        <taxon>Atheliaceae</taxon>
        <taxon>Athelia</taxon>
    </lineage>
</organism>
<dbReference type="InterPro" id="IPR021276">
    <property type="entry name" value="DUF2855"/>
</dbReference>
<dbReference type="AlphaFoldDB" id="A0A166WIT7"/>
<protein>
    <submittedName>
        <fullName evidence="1">Uncharacterized protein</fullName>
    </submittedName>
</protein>
<accession>A0A166WIT7</accession>
<gene>
    <name evidence="1" type="ORF">FIBSPDRAFT_924243</name>
</gene>
<dbReference type="EMBL" id="KV417481">
    <property type="protein sequence ID" value="KZP33801.1"/>
    <property type="molecule type" value="Genomic_DNA"/>
</dbReference>
<keyword evidence="2" id="KW-1185">Reference proteome</keyword>
<dbReference type="Proteomes" id="UP000076532">
    <property type="component" value="Unassembled WGS sequence"/>
</dbReference>
<dbReference type="OrthoDB" id="192702at2759"/>
<name>A0A166WIT7_9AGAM</name>
<dbReference type="Pfam" id="PF11017">
    <property type="entry name" value="DUF2855"/>
    <property type="match status" value="1"/>
</dbReference>
<evidence type="ECO:0000313" key="2">
    <source>
        <dbReference type="Proteomes" id="UP000076532"/>
    </source>
</evidence>
<proteinExistence type="predicted"/>
<reference evidence="1 2" key="1">
    <citation type="journal article" date="2016" name="Mol. Biol. Evol.">
        <title>Comparative Genomics of Early-Diverging Mushroom-Forming Fungi Provides Insights into the Origins of Lignocellulose Decay Capabilities.</title>
        <authorList>
            <person name="Nagy L.G."/>
            <person name="Riley R."/>
            <person name="Tritt A."/>
            <person name="Adam C."/>
            <person name="Daum C."/>
            <person name="Floudas D."/>
            <person name="Sun H."/>
            <person name="Yadav J.S."/>
            <person name="Pangilinan J."/>
            <person name="Larsson K.H."/>
            <person name="Matsuura K."/>
            <person name="Barry K."/>
            <person name="Labutti K."/>
            <person name="Kuo R."/>
            <person name="Ohm R.A."/>
            <person name="Bhattacharya S.S."/>
            <person name="Shirouzu T."/>
            <person name="Yoshinaga Y."/>
            <person name="Martin F.M."/>
            <person name="Grigoriev I.V."/>
            <person name="Hibbett D.S."/>
        </authorList>
    </citation>
    <scope>NUCLEOTIDE SEQUENCE [LARGE SCALE GENOMIC DNA]</scope>
    <source>
        <strain evidence="1 2">CBS 109695</strain>
    </source>
</reference>
<sequence>MSSLENLTLCVPRASTGANPLEPVLAVTPKPELSGENAPANHILIKVDRFGYSTNNVTYQVQTLGEVPHFRYFDFHPAPTTTTEPIVSPATHGVIPVWGFGVVEASTHEAIKVGERVYGYFAPTRYLLLPIATTEVSAYAVFTPRPHLPADRRPYNQVTRCAGDPTYNPSPAIEDLTMLYRPLFWTAFWYEDWLYTGTPTPYRGVKNVIISSASSKTAFSVAYNIKQRLVKDTNLKLKVVGVTSAKNIEFTKGLGLYDAVYAYDDVTSIPSADDAEGSWLYGDVAGNDELTEVVVNHLGPRLLAGTALGLTNLSPTAPGKASSAKWTANKFDGEATSAAHSAFKLEQFFMPEWLAKRRAELEQPVLMGMMGAGWGGLIKNGSGWVKTSRVYGGDECVAAYKQFGKASGPDKGWVWSLWNSEEEAKSTFA</sequence>
<evidence type="ECO:0000313" key="1">
    <source>
        <dbReference type="EMBL" id="KZP33801.1"/>
    </source>
</evidence>